<feature type="region of interest" description="Disordered" evidence="1">
    <location>
        <begin position="24"/>
        <end position="100"/>
    </location>
</feature>
<keyword evidence="2" id="KW-0732">Signal</keyword>
<dbReference type="PROSITE" id="PS51257">
    <property type="entry name" value="PROKAR_LIPOPROTEIN"/>
    <property type="match status" value="1"/>
</dbReference>
<feature type="chain" id="PRO_5047108249" description="Lipoprotein" evidence="2">
    <location>
        <begin position="25"/>
        <end position="100"/>
    </location>
</feature>
<evidence type="ECO:0000256" key="1">
    <source>
        <dbReference type="SAM" id="MobiDB-lite"/>
    </source>
</evidence>
<dbReference type="RefSeq" id="WP_382359558.1">
    <property type="nucleotide sequence ID" value="NZ_JBHTGR010000050.1"/>
</dbReference>
<dbReference type="EMBL" id="JBHTGR010000050">
    <property type="protein sequence ID" value="MFC7747598.1"/>
    <property type="molecule type" value="Genomic_DNA"/>
</dbReference>
<evidence type="ECO:0000256" key="2">
    <source>
        <dbReference type="SAM" id="SignalP"/>
    </source>
</evidence>
<comment type="caution">
    <text evidence="3">The sequence shown here is derived from an EMBL/GenBank/DDBJ whole genome shotgun (WGS) entry which is preliminary data.</text>
</comment>
<keyword evidence="4" id="KW-1185">Reference proteome</keyword>
<evidence type="ECO:0000313" key="3">
    <source>
        <dbReference type="EMBL" id="MFC7747598.1"/>
    </source>
</evidence>
<proteinExistence type="predicted"/>
<accession>A0ABW2UZY9</accession>
<evidence type="ECO:0008006" key="5">
    <source>
        <dbReference type="Google" id="ProtNLM"/>
    </source>
</evidence>
<organism evidence="3 4">
    <name type="scientific">Lentibacillus kimchii</name>
    <dbReference type="NCBI Taxonomy" id="1542911"/>
    <lineage>
        <taxon>Bacteria</taxon>
        <taxon>Bacillati</taxon>
        <taxon>Bacillota</taxon>
        <taxon>Bacilli</taxon>
        <taxon>Bacillales</taxon>
        <taxon>Bacillaceae</taxon>
        <taxon>Lentibacillus</taxon>
    </lineage>
</organism>
<feature type="signal peptide" evidence="2">
    <location>
        <begin position="1"/>
        <end position="24"/>
    </location>
</feature>
<sequence length="100" mass="11279">MRKFSFYRKLGVLLMALSVLTACGDTDENDKDDKPNNAPANEENKSPDMNGPDEDDPHLNDSGEPKEDQIDTDKKSYDGRNNPSNNKDQSDDRMENDTNQ</sequence>
<dbReference type="Proteomes" id="UP001596620">
    <property type="component" value="Unassembled WGS sequence"/>
</dbReference>
<name>A0ABW2UZY9_9BACI</name>
<reference evidence="4" key="1">
    <citation type="journal article" date="2019" name="Int. J. Syst. Evol. Microbiol.">
        <title>The Global Catalogue of Microorganisms (GCM) 10K type strain sequencing project: providing services to taxonomists for standard genome sequencing and annotation.</title>
        <authorList>
            <consortium name="The Broad Institute Genomics Platform"/>
            <consortium name="The Broad Institute Genome Sequencing Center for Infectious Disease"/>
            <person name="Wu L."/>
            <person name="Ma J."/>
        </authorList>
    </citation>
    <scope>NUCLEOTIDE SEQUENCE [LARGE SCALE GENOMIC DNA]</scope>
    <source>
        <strain evidence="4">JCM 30234</strain>
    </source>
</reference>
<feature type="compositionally biased region" description="Basic and acidic residues" evidence="1">
    <location>
        <begin position="88"/>
        <end position="100"/>
    </location>
</feature>
<gene>
    <name evidence="3" type="ORF">ACFQU8_10220</name>
</gene>
<feature type="compositionally biased region" description="Basic and acidic residues" evidence="1">
    <location>
        <begin position="57"/>
        <end position="78"/>
    </location>
</feature>
<evidence type="ECO:0000313" key="4">
    <source>
        <dbReference type="Proteomes" id="UP001596620"/>
    </source>
</evidence>
<protein>
    <recommendedName>
        <fullName evidence="5">Lipoprotein</fullName>
    </recommendedName>
</protein>